<accession>A0A0A8YTR9</accession>
<sequence>MTRCAIFSSKFKAGRCLDEHGGGTTARQRLTNSCSFQYLHVGIELYTPTSCTQKPKPDGEKRAIHLYSNTSSHV</sequence>
<protein>
    <submittedName>
        <fullName evidence="1">Uncharacterized protein</fullName>
    </submittedName>
</protein>
<dbReference type="AlphaFoldDB" id="A0A0A8YTR9"/>
<reference evidence="1" key="2">
    <citation type="journal article" date="2015" name="Data Brief">
        <title>Shoot transcriptome of the giant reed, Arundo donax.</title>
        <authorList>
            <person name="Barrero R.A."/>
            <person name="Guerrero F.D."/>
            <person name="Moolhuijzen P."/>
            <person name="Goolsby J.A."/>
            <person name="Tidwell J."/>
            <person name="Bellgard S.E."/>
            <person name="Bellgard M.I."/>
        </authorList>
    </citation>
    <scope>NUCLEOTIDE SEQUENCE</scope>
    <source>
        <tissue evidence="1">Shoot tissue taken approximately 20 cm above the soil surface</tissue>
    </source>
</reference>
<proteinExistence type="predicted"/>
<evidence type="ECO:0000313" key="1">
    <source>
        <dbReference type="EMBL" id="JAD30459.1"/>
    </source>
</evidence>
<organism evidence="1">
    <name type="scientific">Arundo donax</name>
    <name type="common">Giant reed</name>
    <name type="synonym">Donax arundinaceus</name>
    <dbReference type="NCBI Taxonomy" id="35708"/>
    <lineage>
        <taxon>Eukaryota</taxon>
        <taxon>Viridiplantae</taxon>
        <taxon>Streptophyta</taxon>
        <taxon>Embryophyta</taxon>
        <taxon>Tracheophyta</taxon>
        <taxon>Spermatophyta</taxon>
        <taxon>Magnoliopsida</taxon>
        <taxon>Liliopsida</taxon>
        <taxon>Poales</taxon>
        <taxon>Poaceae</taxon>
        <taxon>PACMAD clade</taxon>
        <taxon>Arundinoideae</taxon>
        <taxon>Arundineae</taxon>
        <taxon>Arundo</taxon>
    </lineage>
</organism>
<reference evidence="1" key="1">
    <citation type="submission" date="2014-09" db="EMBL/GenBank/DDBJ databases">
        <authorList>
            <person name="Magalhaes I.L.F."/>
            <person name="Oliveira U."/>
            <person name="Santos F.R."/>
            <person name="Vidigal T.H.D.A."/>
            <person name="Brescovit A.D."/>
            <person name="Santos A.J."/>
        </authorList>
    </citation>
    <scope>NUCLEOTIDE SEQUENCE</scope>
    <source>
        <tissue evidence="1">Shoot tissue taken approximately 20 cm above the soil surface</tissue>
    </source>
</reference>
<name>A0A0A8YTR9_ARUDO</name>
<dbReference type="EMBL" id="GBRH01267436">
    <property type="protein sequence ID" value="JAD30459.1"/>
    <property type="molecule type" value="Transcribed_RNA"/>
</dbReference>